<reference evidence="5" key="2">
    <citation type="submission" date="2021-04" db="EMBL/GenBank/DDBJ databases">
        <authorList>
            <person name="Dong X."/>
        </authorList>
    </citation>
    <scope>NUCLEOTIDE SEQUENCE</scope>
    <source>
        <strain evidence="5">ZWT</strain>
    </source>
</reference>
<name>A0A9J6P9U3_9CLOT</name>
<evidence type="ECO:0000259" key="4">
    <source>
        <dbReference type="Pfam" id="PF08241"/>
    </source>
</evidence>
<dbReference type="AlphaFoldDB" id="A0A9J6P9U3"/>
<keyword evidence="6" id="KW-1185">Reference proteome</keyword>
<organism evidence="5 6">
    <name type="scientific">Oceanirhabdus seepicola</name>
    <dbReference type="NCBI Taxonomy" id="2828781"/>
    <lineage>
        <taxon>Bacteria</taxon>
        <taxon>Bacillati</taxon>
        <taxon>Bacillota</taxon>
        <taxon>Clostridia</taxon>
        <taxon>Eubacteriales</taxon>
        <taxon>Clostridiaceae</taxon>
        <taxon>Oceanirhabdus</taxon>
    </lineage>
</organism>
<evidence type="ECO:0000256" key="3">
    <source>
        <dbReference type="ARBA" id="ARBA00022679"/>
    </source>
</evidence>
<sequence>MDKRFTFNEDVKNYDNWRPTYCKELFNDIIQYSQLNQNKKAVEVGIGTGQATTPFLMTGCDVTAIELGKNLAEYSKEKFKEYNNFSVYNTSFEDFECNDNSFDILYSATAFHWIPEDIGYPKAFKLLKNNGTLALFWNKPSMKEDDLLHQKFQTIYQKYTSFDNKSIESAAASTTARYNRISKTIQSYGFRDVEIKLYHQTRVFDSSGYISLLETYSDHRMLESSTKKLLYSEIENTILEYGNTVTIYDTIELYLARK</sequence>
<evidence type="ECO:0000313" key="6">
    <source>
        <dbReference type="Proteomes" id="UP001056429"/>
    </source>
</evidence>
<dbReference type="SUPFAM" id="SSF53335">
    <property type="entry name" value="S-adenosyl-L-methionine-dependent methyltransferases"/>
    <property type="match status" value="1"/>
</dbReference>
<dbReference type="GO" id="GO:0008757">
    <property type="term" value="F:S-adenosylmethionine-dependent methyltransferase activity"/>
    <property type="evidence" value="ECO:0007669"/>
    <property type="project" value="InterPro"/>
</dbReference>
<comment type="caution">
    <text evidence="5">The sequence shown here is derived from an EMBL/GenBank/DDBJ whole genome shotgun (WGS) entry which is preliminary data.</text>
</comment>
<dbReference type="InterPro" id="IPR029063">
    <property type="entry name" value="SAM-dependent_MTases_sf"/>
</dbReference>
<keyword evidence="2 5" id="KW-0489">Methyltransferase</keyword>
<keyword evidence="3" id="KW-0808">Transferase</keyword>
<evidence type="ECO:0000256" key="1">
    <source>
        <dbReference type="ARBA" id="ARBA00008361"/>
    </source>
</evidence>
<gene>
    <name evidence="5" type="ORF">KDK92_20945</name>
</gene>
<dbReference type="CDD" id="cd02440">
    <property type="entry name" value="AdoMet_MTases"/>
    <property type="match status" value="1"/>
</dbReference>
<accession>A0A9J6P9U3</accession>
<dbReference type="PANTHER" id="PTHR44942">
    <property type="entry name" value="METHYLTRANSF_11 DOMAIN-CONTAINING PROTEIN"/>
    <property type="match status" value="1"/>
</dbReference>
<reference evidence="5" key="1">
    <citation type="journal article" date="2021" name="mSystems">
        <title>Bacteria and Archaea Synergistically Convert Glycine Betaine to Biogenic Methane in the Formosa Cold Seep of the South China Sea.</title>
        <authorList>
            <person name="Li L."/>
            <person name="Zhang W."/>
            <person name="Zhang S."/>
            <person name="Song L."/>
            <person name="Sun Q."/>
            <person name="Zhang H."/>
            <person name="Xiang H."/>
            <person name="Dong X."/>
        </authorList>
    </citation>
    <scope>NUCLEOTIDE SEQUENCE</scope>
    <source>
        <strain evidence="5">ZWT</strain>
    </source>
</reference>
<comment type="similarity">
    <text evidence="1">Belongs to the methyltransferase superfamily.</text>
</comment>
<dbReference type="InterPro" id="IPR051052">
    <property type="entry name" value="Diverse_substrate_MTase"/>
</dbReference>
<dbReference type="Gene3D" id="3.40.50.150">
    <property type="entry name" value="Vaccinia Virus protein VP39"/>
    <property type="match status" value="1"/>
</dbReference>
<evidence type="ECO:0000313" key="5">
    <source>
        <dbReference type="EMBL" id="MCM1992197.1"/>
    </source>
</evidence>
<dbReference type="InterPro" id="IPR013216">
    <property type="entry name" value="Methyltransf_11"/>
</dbReference>
<dbReference type="Pfam" id="PF08241">
    <property type="entry name" value="Methyltransf_11"/>
    <property type="match status" value="1"/>
</dbReference>
<evidence type="ECO:0000256" key="2">
    <source>
        <dbReference type="ARBA" id="ARBA00022603"/>
    </source>
</evidence>
<dbReference type="Proteomes" id="UP001056429">
    <property type="component" value="Unassembled WGS sequence"/>
</dbReference>
<dbReference type="PANTHER" id="PTHR44942:SF4">
    <property type="entry name" value="METHYLTRANSFERASE TYPE 11 DOMAIN-CONTAINING PROTEIN"/>
    <property type="match status" value="1"/>
</dbReference>
<feature type="domain" description="Methyltransferase type 11" evidence="4">
    <location>
        <begin position="42"/>
        <end position="134"/>
    </location>
</feature>
<dbReference type="GO" id="GO:0032259">
    <property type="term" value="P:methylation"/>
    <property type="evidence" value="ECO:0007669"/>
    <property type="project" value="UniProtKB-KW"/>
</dbReference>
<dbReference type="RefSeq" id="WP_250861363.1">
    <property type="nucleotide sequence ID" value="NZ_JAGSOJ010000005.1"/>
</dbReference>
<proteinExistence type="inferred from homology"/>
<protein>
    <submittedName>
        <fullName evidence="5">Class I SAM-dependent methyltransferase</fullName>
    </submittedName>
</protein>
<dbReference type="EMBL" id="JAGSOJ010000005">
    <property type="protein sequence ID" value="MCM1992197.1"/>
    <property type="molecule type" value="Genomic_DNA"/>
</dbReference>